<evidence type="ECO:0000313" key="8">
    <source>
        <dbReference type="RefSeq" id="XP_002932896.1"/>
    </source>
</evidence>
<evidence type="ECO:0000313" key="6">
    <source>
        <dbReference type="Ensembl" id="ENSXETP00000068915"/>
    </source>
</evidence>
<comment type="similarity">
    <text evidence="2">Belongs to the glucagon family.</text>
</comment>
<evidence type="ECO:0000313" key="9">
    <source>
        <dbReference type="RefSeq" id="XP_012808403.1"/>
    </source>
</evidence>
<feature type="domain" description="Glucagon / GIP / secretin / VIP family" evidence="5">
    <location>
        <begin position="69"/>
        <end position="91"/>
    </location>
</feature>
<feature type="chain" id="PRO_5044633937" evidence="4">
    <location>
        <begin position="21"/>
        <end position="145"/>
    </location>
</feature>
<reference evidence="6" key="2">
    <citation type="submission" date="2020-05" db="UniProtKB">
        <authorList>
            <consortium name="Ensembl"/>
        </authorList>
    </citation>
    <scope>IDENTIFICATION</scope>
</reference>
<evidence type="ECO:0000259" key="5">
    <source>
        <dbReference type="PROSITE" id="PS00260"/>
    </source>
</evidence>
<dbReference type="GO" id="GO:0005184">
    <property type="term" value="F:neuropeptide hormone activity"/>
    <property type="evidence" value="ECO:0007669"/>
    <property type="project" value="InterPro"/>
</dbReference>
<dbReference type="Proteomes" id="UP000008143">
    <property type="component" value="Chromosome 10"/>
</dbReference>
<dbReference type="CTD" id="2691"/>
<dbReference type="KEGG" id="xtr:100492713"/>
<dbReference type="Xenbase" id="XB-GENE-5812276">
    <property type="gene designation" value="ghrh"/>
</dbReference>
<keyword evidence="7" id="KW-1185">Reference proteome</keyword>
<sequence length="145" mass="16679">MRRTLCLLLLHLGLCVQCYILHPNYSSNQTPGDLNIETLEPLQSQDWTSLDEKKEEYVRGLSENRVERHVDAIFTNTYRKFLGQISARRYLQNMIGKTLGQDTQKKADPEGGAHSDRIQGEELITLLSDSGIPDWRAEEYRGTRL</sequence>
<evidence type="ECO:0000313" key="10">
    <source>
        <dbReference type="Xenbase" id="XB-GENE-5812276"/>
    </source>
</evidence>
<name>A0A6I8QK26_XENTR</name>
<dbReference type="InterPro" id="IPR000532">
    <property type="entry name" value="Glucagon_GIP_secretin_VIP"/>
</dbReference>
<dbReference type="Bgee" id="ENSXETG00000036851">
    <property type="expression patterns" value="Expressed in skeletal muscle tissue and 7 other cell types or tissues"/>
</dbReference>
<dbReference type="InterPro" id="IPR046963">
    <property type="entry name" value="VIP/GHRH-like"/>
</dbReference>
<dbReference type="GO" id="GO:0005576">
    <property type="term" value="C:extracellular region"/>
    <property type="evidence" value="ECO:0007669"/>
    <property type="project" value="UniProtKB-SubCell"/>
</dbReference>
<evidence type="ECO:0000256" key="4">
    <source>
        <dbReference type="SAM" id="SignalP"/>
    </source>
</evidence>
<reference evidence="6" key="1">
    <citation type="journal article" date="2010" name="Science">
        <title>The genome of the Western clawed frog Xenopus tropicalis.</title>
        <authorList>
            <person name="Hellsten U."/>
            <person name="Harland R.M."/>
            <person name="Gilchrist M.J."/>
            <person name="Hendrix D."/>
            <person name="Jurka J."/>
            <person name="Kapitonov V."/>
            <person name="Ovcharenko I."/>
            <person name="Putnam N.H."/>
            <person name="Shu S."/>
            <person name="Taher L."/>
            <person name="Blitz I.L."/>
            <person name="Blumberg B."/>
            <person name="Dichmann D.S."/>
            <person name="Dubchak I."/>
            <person name="Amaya E."/>
            <person name="Detter J.C."/>
            <person name="Fletcher R."/>
            <person name="Gerhard D.S."/>
            <person name="Goodstein D."/>
            <person name="Graves T."/>
            <person name="Grigoriev I.V."/>
            <person name="Grimwood J."/>
            <person name="Kawashima T."/>
            <person name="Lindquist E."/>
            <person name="Lucas S.M."/>
            <person name="Mead P.E."/>
            <person name="Mitros T."/>
            <person name="Ogino H."/>
            <person name="Ohta Y."/>
            <person name="Poliakov A.V."/>
            <person name="Pollet N."/>
            <person name="Robert J."/>
            <person name="Salamov A."/>
            <person name="Sater A.K."/>
            <person name="Schmutz J."/>
            <person name="Terry A."/>
            <person name="Vize P.D."/>
            <person name="Warren W.C."/>
            <person name="Wells D."/>
            <person name="Wills A."/>
            <person name="Wilson R.K."/>
            <person name="Zimmerman L.B."/>
            <person name="Zorn A.M."/>
            <person name="Grainger R."/>
            <person name="Grammer T."/>
            <person name="Khokha M.K."/>
            <person name="Richardson P.M."/>
            <person name="Rokhsar D.S."/>
        </authorList>
    </citation>
    <scope>NUCLEOTIDE SEQUENCE [LARGE SCALE GENOMIC DNA]</scope>
    <source>
        <strain evidence="6">Nigerian</strain>
    </source>
</reference>
<dbReference type="RefSeq" id="XP_002932896.1">
    <property type="nucleotide sequence ID" value="XM_002932850.4"/>
</dbReference>
<dbReference type="OMA" id="ENRMERH"/>
<gene>
    <name evidence="6 8 9 10" type="primary">ghrh</name>
</gene>
<dbReference type="AGR" id="Xenbase:XB-GENE-5812276"/>
<dbReference type="OrthoDB" id="9931004at2759"/>
<comment type="subcellular location">
    <subcellularLocation>
        <location evidence="1">Secreted</location>
    </subcellularLocation>
</comment>
<dbReference type="Ensembl" id="ENSXETT00000109254">
    <property type="protein sequence ID" value="ENSXETP00000118459"/>
    <property type="gene ID" value="ENSXETG00000036851"/>
</dbReference>
<dbReference type="Ensembl" id="ENSXETT00000076980">
    <property type="protein sequence ID" value="ENSXETP00000068915"/>
    <property type="gene ID" value="ENSXETG00000036851"/>
</dbReference>
<dbReference type="SMART" id="SM00070">
    <property type="entry name" value="GLUCA"/>
    <property type="match status" value="1"/>
</dbReference>
<dbReference type="GeneTree" id="ENSGT00940000169850"/>
<proteinExistence type="inferred from homology"/>
<keyword evidence="3" id="KW-0964">Secreted</keyword>
<dbReference type="PROSITE" id="PS00260">
    <property type="entry name" value="GLUCAGON"/>
    <property type="match status" value="1"/>
</dbReference>
<dbReference type="RefSeq" id="XP_012808403.1">
    <property type="nucleotide sequence ID" value="XM_012952949.2"/>
</dbReference>
<evidence type="ECO:0000256" key="1">
    <source>
        <dbReference type="ARBA" id="ARBA00004613"/>
    </source>
</evidence>
<organism evidence="6">
    <name type="scientific">Xenopus tropicalis</name>
    <name type="common">Western clawed frog</name>
    <name type="synonym">Silurana tropicalis</name>
    <dbReference type="NCBI Taxonomy" id="8364"/>
    <lineage>
        <taxon>Eukaryota</taxon>
        <taxon>Metazoa</taxon>
        <taxon>Chordata</taxon>
        <taxon>Craniata</taxon>
        <taxon>Vertebrata</taxon>
        <taxon>Euteleostomi</taxon>
        <taxon>Amphibia</taxon>
        <taxon>Batrachia</taxon>
        <taxon>Anura</taxon>
        <taxon>Pipoidea</taxon>
        <taxon>Pipidae</taxon>
        <taxon>Xenopodinae</taxon>
        <taxon>Xenopus</taxon>
        <taxon>Silurana</taxon>
    </lineage>
</organism>
<evidence type="ECO:0000256" key="2">
    <source>
        <dbReference type="ARBA" id="ARBA00008369"/>
    </source>
</evidence>
<evidence type="ECO:0000256" key="3">
    <source>
        <dbReference type="ARBA" id="ARBA00022525"/>
    </source>
</evidence>
<dbReference type="AlphaFoldDB" id="A0A6I8QK26"/>
<dbReference type="GeneID" id="100492713"/>
<reference evidence="8 9" key="3">
    <citation type="submission" date="2025-04" db="UniProtKB">
        <authorList>
            <consortium name="RefSeq"/>
        </authorList>
    </citation>
    <scope>IDENTIFICATION</scope>
    <source>
        <strain evidence="8 9">Nigerian</strain>
        <tissue evidence="8 9">Liver and blood</tissue>
    </source>
</reference>
<protein>
    <submittedName>
        <fullName evidence="6">Growth hormone releasing hormone</fullName>
    </submittedName>
    <submittedName>
        <fullName evidence="8 9">Somatoliberin</fullName>
    </submittedName>
</protein>
<dbReference type="Ensembl" id="ENSXETT00000122360">
    <property type="protein sequence ID" value="ENSXETP00000106858"/>
    <property type="gene ID" value="ENSXETG00000036851"/>
</dbReference>
<evidence type="ECO:0000313" key="7">
    <source>
        <dbReference type="Proteomes" id="UP000008143"/>
    </source>
</evidence>
<accession>A0A6I8QK26</accession>
<keyword evidence="4" id="KW-0732">Signal</keyword>
<dbReference type="PANTHER" id="PTHR11213">
    <property type="entry name" value="GLUCAGON-FAMILY NEUROPEPTIDE"/>
    <property type="match status" value="1"/>
</dbReference>
<feature type="signal peptide" evidence="4">
    <location>
        <begin position="1"/>
        <end position="20"/>
    </location>
</feature>
<dbReference type="Pfam" id="PF00123">
    <property type="entry name" value="Hormone_2"/>
    <property type="match status" value="1"/>
</dbReference>